<dbReference type="Pfam" id="PF15911">
    <property type="entry name" value="Beta-prop_WDR19_2nd"/>
    <property type="match status" value="1"/>
</dbReference>
<evidence type="ECO:0000256" key="9">
    <source>
        <dbReference type="SAM" id="MobiDB-lite"/>
    </source>
</evidence>
<dbReference type="InterPro" id="IPR039468">
    <property type="entry name" value="WDR19_WD40_rpt"/>
</dbReference>
<keyword evidence="3" id="KW-0853">WD repeat</keyword>
<dbReference type="InterPro" id="IPR040379">
    <property type="entry name" value="WDR19/dyf-2"/>
</dbReference>
<dbReference type="Pfam" id="PF23145">
    <property type="entry name" value="Zf_2nd_IFT121"/>
    <property type="match status" value="1"/>
</dbReference>
<dbReference type="Proteomes" id="UP000077202">
    <property type="component" value="Unassembled WGS sequence"/>
</dbReference>
<dbReference type="GO" id="GO:0060271">
    <property type="term" value="P:cilium assembly"/>
    <property type="evidence" value="ECO:0007669"/>
    <property type="project" value="TreeGrafter"/>
</dbReference>
<dbReference type="Gene3D" id="1.25.40.470">
    <property type="match status" value="2"/>
</dbReference>
<reference evidence="13" key="1">
    <citation type="submission" date="2016-03" db="EMBL/GenBank/DDBJ databases">
        <title>Mechanisms controlling the formation of the plant cell surface in tip-growing cells are functionally conserved among land plants.</title>
        <authorList>
            <person name="Honkanen S."/>
            <person name="Jones V.A."/>
            <person name="Morieri G."/>
            <person name="Champion C."/>
            <person name="Hetherington A.J."/>
            <person name="Kelly S."/>
            <person name="Saint-Marcoux D."/>
            <person name="Proust H."/>
            <person name="Prescott H."/>
            <person name="Dolan L."/>
        </authorList>
    </citation>
    <scope>NUCLEOTIDE SEQUENCE [LARGE SCALE GENOMIC DNA]</scope>
    <source>
        <tissue evidence="13">Whole gametophyte</tissue>
    </source>
</reference>
<proteinExistence type="predicted"/>
<dbReference type="InterPro" id="IPR056170">
    <property type="entry name" value="Znf_IFT121-like"/>
</dbReference>
<keyword evidence="6" id="KW-0969">Cilium</keyword>
<keyword evidence="8" id="KW-0966">Cell projection</keyword>
<evidence type="ECO:0000256" key="7">
    <source>
        <dbReference type="ARBA" id="ARBA00023212"/>
    </source>
</evidence>
<dbReference type="PANTHER" id="PTHR14920:SF0">
    <property type="entry name" value="WD REPEAT DOMAIN 19"/>
    <property type="match status" value="1"/>
</dbReference>
<dbReference type="SUPFAM" id="SSF82171">
    <property type="entry name" value="DPP6 N-terminal domain-like"/>
    <property type="match status" value="1"/>
</dbReference>
<protein>
    <recommendedName>
        <fullName evidence="15">WD repeat-containing protein 19</fullName>
    </recommendedName>
</protein>
<evidence type="ECO:0000259" key="12">
    <source>
        <dbReference type="Pfam" id="PF24762"/>
    </source>
</evidence>
<evidence type="ECO:0000256" key="2">
    <source>
        <dbReference type="ARBA" id="ARBA00022490"/>
    </source>
</evidence>
<evidence type="ECO:0000256" key="5">
    <source>
        <dbReference type="ARBA" id="ARBA00022794"/>
    </source>
</evidence>
<keyword evidence="7" id="KW-0206">Cytoskeleton</keyword>
<evidence type="ECO:0000256" key="3">
    <source>
        <dbReference type="ARBA" id="ARBA00022574"/>
    </source>
</evidence>
<evidence type="ECO:0000259" key="10">
    <source>
        <dbReference type="Pfam" id="PF15911"/>
    </source>
</evidence>
<evidence type="ECO:0000256" key="1">
    <source>
        <dbReference type="ARBA" id="ARBA00004120"/>
    </source>
</evidence>
<evidence type="ECO:0000256" key="8">
    <source>
        <dbReference type="ARBA" id="ARBA00023273"/>
    </source>
</evidence>
<dbReference type="GO" id="GO:0030991">
    <property type="term" value="C:intraciliary transport particle A"/>
    <property type="evidence" value="ECO:0007669"/>
    <property type="project" value="TreeGrafter"/>
</dbReference>
<comment type="subcellular location">
    <subcellularLocation>
        <location evidence="1">Cytoplasm</location>
        <location evidence="1">Cytoskeleton</location>
        <location evidence="1">Cilium basal body</location>
    </subcellularLocation>
</comment>
<dbReference type="Pfam" id="PF24762">
    <property type="entry name" value="TPR_IF140-IFT172"/>
    <property type="match status" value="1"/>
</dbReference>
<evidence type="ECO:0000313" key="14">
    <source>
        <dbReference type="Proteomes" id="UP000077202"/>
    </source>
</evidence>
<feature type="domain" description="IFT121-like zinc finger" evidence="11">
    <location>
        <begin position="892"/>
        <end position="938"/>
    </location>
</feature>
<sequence length="951" mass="107561">MSLDSKSRMSSRNEPISEPTIARTTSTFDLLNGWTTSLVLNDARSGMADEERGEASKKKRNENFQVVLVHGSLELQKLAYPEYPAKKIPEKGGYTDITCVDLTPEILVFGTERGTLVYYFLDETGACLAYEYCHCDGGITRLWAHSDGTRLLFEDDRSSIYLHNPFNDQAVLVPVYEPGKIDLALWDASDALVFVLWKVGQVFVYIYAPIDIHCPRVTLLQAAVLPSDLRPVALRKGSLSCHGEDGQESVILPTHTWCKKIVHNPKQVRQRFEEHLALLHLEEAFADAVILKNAEAWEMLTSKALEHMNMEVAIKACQQSGNIQLLTSLRQLDNVEELLLLRGHILSILQEFDAAQDSFLKSTRPEAAVEMRRDLEHWDQAMTLAKELKSPLEFEISKHYAQMLEKLGDHRQALSYYEDFLNSSKEDPELRAFAQSGIARTCIRLGDIWKGKHLASECHDSLLYRECARILEGLNLQEDAAELYVQDGQIEKAILMYIEIKNFSKAQSLLKRVDSPKTYVAFARALEAERKLADAAAAYVAAEDYENAVKLYLGPLKNPTEAFSIVRKTKSMEAASLASRYCKNKGDYVNAIEFLVLQKRTKEASELAQQQGKMDVYTERVAEVASKEECLKLGKYYEAMGNFEKATAMFERCGDSKHALKLYLSWGIPEAIGQAINMVGRQKDDGLTNQLLEFLAGDTEGSYNTQQHLFRLHMVLGNHEAATKAALLIAKNEQEMGNYKNAHQQLLDFCKVMKSENKYIPYDLSKQLMLLHSYTLVKTLIRLGDHRSCARLLIRVARHISNFPAHVVPILISTVIECHRSGLKKTAFEYATMLMRPEYRTQITSAYKRRIESIVRKPEKTEEDESLTPCPFCSLDIPETQLECPSCRNYLPFCIASGRHLISGNSTRCPACKFPALLTEFTRLIAAEKTCPMCHEEVAVDDIVEQPFSLL</sequence>
<feature type="domain" description="IF140/IFT172/WDR19 TPR" evidence="12">
    <location>
        <begin position="464"/>
        <end position="696"/>
    </location>
</feature>
<keyword evidence="14" id="KW-1185">Reference proteome</keyword>
<name>A0A176W6X9_MARPO</name>
<feature type="region of interest" description="Disordered" evidence="9">
    <location>
        <begin position="1"/>
        <end position="21"/>
    </location>
</feature>
<dbReference type="AlphaFoldDB" id="A0A176W6X9"/>
<evidence type="ECO:0000313" key="13">
    <source>
        <dbReference type="EMBL" id="OAE28744.1"/>
    </source>
</evidence>
<dbReference type="InterPro" id="IPR056168">
    <property type="entry name" value="TPR_IF140/IFT172/WDR19"/>
</dbReference>
<keyword evidence="5" id="KW-0970">Cilium biogenesis/degradation</keyword>
<dbReference type="SUPFAM" id="SSF48452">
    <property type="entry name" value="TPR-like"/>
    <property type="match status" value="1"/>
</dbReference>
<evidence type="ECO:0000256" key="4">
    <source>
        <dbReference type="ARBA" id="ARBA00022737"/>
    </source>
</evidence>
<keyword evidence="2" id="KW-0963">Cytoplasm</keyword>
<keyword evidence="4" id="KW-0677">Repeat</keyword>
<dbReference type="EMBL" id="LVLJ01001677">
    <property type="protein sequence ID" value="OAE28744.1"/>
    <property type="molecule type" value="Genomic_DNA"/>
</dbReference>
<dbReference type="InterPro" id="IPR011990">
    <property type="entry name" value="TPR-like_helical_dom_sf"/>
</dbReference>
<evidence type="ECO:0008006" key="15">
    <source>
        <dbReference type="Google" id="ProtNLM"/>
    </source>
</evidence>
<dbReference type="GO" id="GO:0005929">
    <property type="term" value="C:cilium"/>
    <property type="evidence" value="ECO:0007669"/>
    <property type="project" value="TreeGrafter"/>
</dbReference>
<accession>A0A176W6X9</accession>
<evidence type="ECO:0000256" key="6">
    <source>
        <dbReference type="ARBA" id="ARBA00023069"/>
    </source>
</evidence>
<feature type="domain" description="WDR19 WD40 repeat" evidence="10">
    <location>
        <begin position="82"/>
        <end position="255"/>
    </location>
</feature>
<evidence type="ECO:0000259" key="11">
    <source>
        <dbReference type="Pfam" id="PF23145"/>
    </source>
</evidence>
<organism evidence="13 14">
    <name type="scientific">Marchantia polymorpha subsp. ruderalis</name>
    <dbReference type="NCBI Taxonomy" id="1480154"/>
    <lineage>
        <taxon>Eukaryota</taxon>
        <taxon>Viridiplantae</taxon>
        <taxon>Streptophyta</taxon>
        <taxon>Embryophyta</taxon>
        <taxon>Marchantiophyta</taxon>
        <taxon>Marchantiopsida</taxon>
        <taxon>Marchantiidae</taxon>
        <taxon>Marchantiales</taxon>
        <taxon>Marchantiaceae</taxon>
        <taxon>Marchantia</taxon>
    </lineage>
</organism>
<dbReference type="PANTHER" id="PTHR14920">
    <property type="entry name" value="OSMOTIC AVOIDANCE ABNORMAL PROTEIN 1/WD REPEAT MEMBRANE PROTEIN"/>
    <property type="match status" value="1"/>
</dbReference>
<dbReference type="GO" id="GO:0035721">
    <property type="term" value="P:intraciliary retrograde transport"/>
    <property type="evidence" value="ECO:0007669"/>
    <property type="project" value="InterPro"/>
</dbReference>
<comment type="caution">
    <text evidence="13">The sequence shown here is derived from an EMBL/GenBank/DDBJ whole genome shotgun (WGS) entry which is preliminary data.</text>
</comment>
<gene>
    <name evidence="13" type="ORF">AXG93_1617s1290</name>
</gene>